<accession>A0A7N2MJ48</accession>
<dbReference type="InterPro" id="IPR008906">
    <property type="entry name" value="HATC_C_dom"/>
</dbReference>
<dbReference type="SUPFAM" id="SSF53098">
    <property type="entry name" value="Ribonuclease H-like"/>
    <property type="match status" value="1"/>
</dbReference>
<proteinExistence type="predicted"/>
<evidence type="ECO:0000259" key="2">
    <source>
        <dbReference type="Pfam" id="PF05699"/>
    </source>
</evidence>
<dbReference type="Pfam" id="PF04937">
    <property type="entry name" value="DUF659"/>
    <property type="match status" value="1"/>
</dbReference>
<dbReference type="RefSeq" id="XP_030934997.1">
    <property type="nucleotide sequence ID" value="XM_031079137.1"/>
</dbReference>
<sequence length="709" mass="79977">MFASEGFINVHDHGTVVDKKKVRVQCKYCGKVVSGFFRLKCHLGGIRGDVTPCENAPQNVKELFRNKLLERKIESLSKEVDELNDPNLPCKRNRLPNLNSVKHNKHETTQTAGSCDGRHVDMDSALEDSLTDSASLPYENAGSQTAINCKEGRVSLSRNAQKCIARFFYETGVDFSTVNSPSFKAMINATLGNGQMAYNIPSCQELKGWILKDEVKDIQEYVKKIRHSWASTGCSILLDGWIDEKGRHLVNFLVDCPQGIVYLRSSDVTSFIDDVDMLQLLLDGVIEEIGIENVIQVVACSITGWMGAVGKQFMDRCKRVFWTVSASHCIELMLEKIEMIESIRGILAKAKSLTKFIYGHETVLNLLKKHTLGRDLIRPSKIRSAMPIMTLENIVSEKLQLKNMFASPEWNTSVWASRTEGKRVADLMEDSSFWTGAGITLKATLPVLRVLCLINQADKPQVGYIYETMDQLKETIKEEFKGKKSQYMPFWKAIDEIWDNFLHSPIHGAGYYLNPSLFYSSDFLGDAEVAFGLLCSTVRLVQDQRSQDLISRQLEDYRHARGSFEEGSAINQRTSDPPALWWSHYGTEYPELQRFAFRILSQNCDGASRCGLKRSLAEKLLTTGRNPIEQQGLSELTFVHYNLQLQQFQSGKKCDIVAEEIDPMDDWIVDEAPEIVSRNVQSSRINLGFTEGAINGDGPSRFQAKKEPL</sequence>
<dbReference type="RefSeq" id="XP_030934998.1">
    <property type="nucleotide sequence ID" value="XM_031079138.1"/>
</dbReference>
<dbReference type="KEGG" id="qlo:115960314"/>
<dbReference type="OMA" id="MGFIYET"/>
<dbReference type="AlphaFoldDB" id="A0A7N2MJ48"/>
<organism evidence="3 4">
    <name type="scientific">Quercus lobata</name>
    <name type="common">Valley oak</name>
    <dbReference type="NCBI Taxonomy" id="97700"/>
    <lineage>
        <taxon>Eukaryota</taxon>
        <taxon>Viridiplantae</taxon>
        <taxon>Streptophyta</taxon>
        <taxon>Embryophyta</taxon>
        <taxon>Tracheophyta</taxon>
        <taxon>Spermatophyta</taxon>
        <taxon>Magnoliopsida</taxon>
        <taxon>eudicotyledons</taxon>
        <taxon>Gunneridae</taxon>
        <taxon>Pentapetalae</taxon>
        <taxon>rosids</taxon>
        <taxon>fabids</taxon>
        <taxon>Fagales</taxon>
        <taxon>Fagaceae</taxon>
        <taxon>Quercus</taxon>
    </lineage>
</organism>
<dbReference type="Pfam" id="PF05699">
    <property type="entry name" value="Dimer_Tnp_hAT"/>
    <property type="match status" value="1"/>
</dbReference>
<feature type="domain" description="HAT C-terminal dimerisation" evidence="2">
    <location>
        <begin position="577"/>
        <end position="643"/>
    </location>
</feature>
<dbReference type="Proteomes" id="UP000594261">
    <property type="component" value="Chromosome 9"/>
</dbReference>
<dbReference type="InParanoid" id="A0A7N2MJ48"/>
<dbReference type="InterPro" id="IPR007021">
    <property type="entry name" value="DUF659"/>
</dbReference>
<dbReference type="FunCoup" id="A0A7N2MJ48">
    <property type="interactions" value="182"/>
</dbReference>
<dbReference type="Gramene" id="QL09p040424:mrna">
    <property type="protein sequence ID" value="QL09p040424:mrna"/>
    <property type="gene ID" value="QL09p040424"/>
</dbReference>
<dbReference type="GO" id="GO:0046983">
    <property type="term" value="F:protein dimerization activity"/>
    <property type="evidence" value="ECO:0007669"/>
    <property type="project" value="InterPro"/>
</dbReference>
<evidence type="ECO:0000313" key="4">
    <source>
        <dbReference type="Proteomes" id="UP000594261"/>
    </source>
</evidence>
<dbReference type="GeneID" id="115960314"/>
<gene>
    <name evidence="3" type="primary">LOC115960314</name>
</gene>
<name>A0A7N2MJ48_QUELO</name>
<evidence type="ECO:0000259" key="1">
    <source>
        <dbReference type="Pfam" id="PF04937"/>
    </source>
</evidence>
<dbReference type="InterPro" id="IPR012337">
    <property type="entry name" value="RNaseH-like_sf"/>
</dbReference>
<reference evidence="3" key="2">
    <citation type="submission" date="2021-01" db="UniProtKB">
        <authorList>
            <consortium name="EnsemblPlants"/>
        </authorList>
    </citation>
    <scope>IDENTIFICATION</scope>
</reference>
<feature type="domain" description="DUF659" evidence="1">
    <location>
        <begin position="201"/>
        <end position="352"/>
    </location>
</feature>
<reference evidence="3 4" key="1">
    <citation type="journal article" date="2016" name="G3 (Bethesda)">
        <title>First Draft Assembly and Annotation of the Genome of a California Endemic Oak Quercus lobata Nee (Fagaceae).</title>
        <authorList>
            <person name="Sork V.L."/>
            <person name="Fitz-Gibbon S.T."/>
            <person name="Puiu D."/>
            <person name="Crepeau M."/>
            <person name="Gugger P.F."/>
            <person name="Sherman R."/>
            <person name="Stevens K."/>
            <person name="Langley C.H."/>
            <person name="Pellegrini M."/>
            <person name="Salzberg S.L."/>
        </authorList>
    </citation>
    <scope>NUCLEOTIDE SEQUENCE [LARGE SCALE GENOMIC DNA]</scope>
    <source>
        <strain evidence="3 4">cv. SW786</strain>
    </source>
</reference>
<protein>
    <submittedName>
        <fullName evidence="3">Uncharacterized protein</fullName>
    </submittedName>
</protein>
<dbReference type="EnsemblPlants" id="QL09p040424:mrna">
    <property type="protein sequence ID" value="QL09p040424:mrna"/>
    <property type="gene ID" value="QL09p040424"/>
</dbReference>
<dbReference type="OrthoDB" id="1741262at2759"/>
<dbReference type="PANTHER" id="PTHR32166:SF63">
    <property type="entry name" value="HAT TRANSPOSON SUPERFAMILY PROTEIN"/>
    <property type="match status" value="1"/>
</dbReference>
<dbReference type="RefSeq" id="XP_030934999.1">
    <property type="nucleotide sequence ID" value="XM_031079139.1"/>
</dbReference>
<dbReference type="PANTHER" id="PTHR32166">
    <property type="entry name" value="OSJNBA0013A04.12 PROTEIN"/>
    <property type="match status" value="1"/>
</dbReference>
<keyword evidence="4" id="KW-1185">Reference proteome</keyword>
<evidence type="ECO:0000313" key="3">
    <source>
        <dbReference type="EnsemblPlants" id="QL09p040424:mrna"/>
    </source>
</evidence>
<dbReference type="EMBL" id="LRBV02000009">
    <property type="status" value="NOT_ANNOTATED_CDS"/>
    <property type="molecule type" value="Genomic_DNA"/>
</dbReference>